<gene>
    <name evidence="1" type="ORF">HD594_000299</name>
</gene>
<proteinExistence type="predicted"/>
<evidence type="ECO:0008006" key="3">
    <source>
        <dbReference type="Google" id="ProtNLM"/>
    </source>
</evidence>
<dbReference type="EMBL" id="JACHML010000001">
    <property type="protein sequence ID" value="MBB6389986.1"/>
    <property type="molecule type" value="Genomic_DNA"/>
</dbReference>
<protein>
    <recommendedName>
        <fullName evidence="3">DUF2971 domain-containing protein</fullName>
    </recommendedName>
</protein>
<reference evidence="1 2" key="1">
    <citation type="submission" date="2020-08" db="EMBL/GenBank/DDBJ databases">
        <title>Sequencing the genomes of 1000 actinobacteria strains.</title>
        <authorList>
            <person name="Klenk H.-P."/>
        </authorList>
    </citation>
    <scope>NUCLEOTIDE SEQUENCE [LARGE SCALE GENOMIC DNA]</scope>
    <source>
        <strain evidence="1 2">DSM 12511</strain>
    </source>
</reference>
<evidence type="ECO:0000313" key="1">
    <source>
        <dbReference type="EMBL" id="MBB6389986.1"/>
    </source>
</evidence>
<keyword evidence="2" id="KW-1185">Reference proteome</keyword>
<dbReference type="RefSeq" id="WP_184749260.1">
    <property type="nucleotide sequence ID" value="NZ_BAAAJR010000008.1"/>
</dbReference>
<organism evidence="1 2">
    <name type="scientific">Microbacterium thalassium</name>
    <dbReference type="NCBI Taxonomy" id="362649"/>
    <lineage>
        <taxon>Bacteria</taxon>
        <taxon>Bacillati</taxon>
        <taxon>Actinomycetota</taxon>
        <taxon>Actinomycetes</taxon>
        <taxon>Micrococcales</taxon>
        <taxon>Microbacteriaceae</taxon>
        <taxon>Microbacterium</taxon>
    </lineage>
</organism>
<dbReference type="AlphaFoldDB" id="A0A7X0KTC6"/>
<sequence length="317" mass="34788">MTDDETYALPGTALIVPPLSEHHDGVWHYTDAHGLAGIVGGGPSGWPEKIGVLWATAATMLNDPDELEYGVARVVEWFEQQDYLDEGTAGAHIVIRSVLSGLREWILANPAYVVCASTEGDMLGQWRGYAGTAGYAIKLDPAHEWAVWARDGQAGFAWSPSWVKVAYTAHEQDALMRRYFSYLLSEDNFIGRLVAEFAIQDAVEHVRAMLSGLATALKDPSFAAEQEVRLIAFPPDGVSPRFRGSVRGLVPYLELVPAVFPHMLRPHKPIALPVQDITVGPPRGDQMNQRARTARILLDSTGRKAVPVNRSVIPFIP</sequence>
<name>A0A7X0KTC6_9MICO</name>
<dbReference type="Proteomes" id="UP000537775">
    <property type="component" value="Unassembled WGS sequence"/>
</dbReference>
<comment type="caution">
    <text evidence="1">The sequence shown here is derived from an EMBL/GenBank/DDBJ whole genome shotgun (WGS) entry which is preliminary data.</text>
</comment>
<evidence type="ECO:0000313" key="2">
    <source>
        <dbReference type="Proteomes" id="UP000537775"/>
    </source>
</evidence>
<accession>A0A7X0KTC6</accession>